<dbReference type="CDD" id="cd03469">
    <property type="entry name" value="Rieske_RO_Alpha_N"/>
    <property type="match status" value="1"/>
</dbReference>
<dbReference type="SUPFAM" id="SSF50022">
    <property type="entry name" value="ISP domain"/>
    <property type="match status" value="1"/>
</dbReference>
<protein>
    <submittedName>
        <fullName evidence="8">Aromatic ring-hydroxylating dioxygenase subunit alpha</fullName>
    </submittedName>
</protein>
<dbReference type="CDD" id="cd08884">
    <property type="entry name" value="RHO_alpha_C_GbcA-like"/>
    <property type="match status" value="1"/>
</dbReference>
<evidence type="ECO:0000256" key="5">
    <source>
        <dbReference type="ARBA" id="ARBA00023004"/>
    </source>
</evidence>
<keyword evidence="6" id="KW-0411">Iron-sulfur</keyword>
<evidence type="ECO:0000256" key="6">
    <source>
        <dbReference type="ARBA" id="ARBA00023014"/>
    </source>
</evidence>
<keyword evidence="2" id="KW-0001">2Fe-2S</keyword>
<dbReference type="Pfam" id="PF00848">
    <property type="entry name" value="Ring_hydroxyl_A"/>
    <property type="match status" value="1"/>
</dbReference>
<dbReference type="SUPFAM" id="SSF55961">
    <property type="entry name" value="Bet v1-like"/>
    <property type="match status" value="1"/>
</dbReference>
<dbReference type="PANTHER" id="PTHR43756">
    <property type="entry name" value="CHOLINE MONOOXYGENASE, CHLOROPLASTIC"/>
    <property type="match status" value="1"/>
</dbReference>
<dbReference type="Gene3D" id="3.90.380.10">
    <property type="entry name" value="Naphthalene 1,2-dioxygenase Alpha Subunit, Chain A, domain 1"/>
    <property type="match status" value="1"/>
</dbReference>
<dbReference type="InterPro" id="IPR036922">
    <property type="entry name" value="Rieske_2Fe-2S_sf"/>
</dbReference>
<sequence>MNAPLPAPAPAAAPADLVSRRVAGHSLEAPFYVSDEFFRLDIEAVFARSWIFAAAEAELPEPGDYITVDIGPYSVIAVRDDDENVRAFHNVCRHRGARILNDERGSVGNIVCGYHHWTYGVDGTLLHAESQAPGFDPSCFGLRAVHARTVAGLVFLCLAPEPPADFDEFASTVEPYLAPHNLPRAKVAAQTDLVEHANWKLTMENNRECYHCAGHPELQRCYFPLYNFTEDEVPPALRTTFARFRRADAEARATYESLGLPYAAVEELDTRPTGFRIEREPLDMAGESFTYDGTAAVKRLLADFPTARLGHLGLHLQPNAWFHVAADHAVLFSVVPLAADRTLVRTTWLVHADAEEGTDYDLDTLTGVWATTNEQDAVFVARAQRGIGSPAYVPGPYSPTESQVEDFVNWYVSRLKAHLETDVTAERKAERKADRTAELEER</sequence>
<gene>
    <name evidence="8" type="ORF">DVA86_33500</name>
</gene>
<dbReference type="PRINTS" id="PR00090">
    <property type="entry name" value="RNGDIOXGNASE"/>
</dbReference>
<evidence type="ECO:0000259" key="7">
    <source>
        <dbReference type="PROSITE" id="PS51296"/>
    </source>
</evidence>
<dbReference type="GO" id="GO:0051537">
    <property type="term" value="F:2 iron, 2 sulfur cluster binding"/>
    <property type="evidence" value="ECO:0007669"/>
    <property type="project" value="UniProtKB-KW"/>
</dbReference>
<evidence type="ECO:0000256" key="3">
    <source>
        <dbReference type="ARBA" id="ARBA00022723"/>
    </source>
</evidence>
<feature type="domain" description="Rieske" evidence="7">
    <location>
        <begin position="51"/>
        <end position="156"/>
    </location>
</feature>
<comment type="cofactor">
    <cofactor evidence="1">
        <name>Fe cation</name>
        <dbReference type="ChEBI" id="CHEBI:24875"/>
    </cofactor>
</comment>
<evidence type="ECO:0000256" key="4">
    <source>
        <dbReference type="ARBA" id="ARBA00023002"/>
    </source>
</evidence>
<keyword evidence="3" id="KW-0479">Metal-binding</keyword>
<proteinExistence type="predicted"/>
<keyword evidence="8" id="KW-0223">Dioxygenase</keyword>
<organism evidence="8 9">
    <name type="scientific">Streptomyces armeniacus</name>
    <dbReference type="NCBI Taxonomy" id="83291"/>
    <lineage>
        <taxon>Bacteria</taxon>
        <taxon>Bacillati</taxon>
        <taxon>Actinomycetota</taxon>
        <taxon>Actinomycetes</taxon>
        <taxon>Kitasatosporales</taxon>
        <taxon>Streptomycetaceae</taxon>
        <taxon>Streptomyces</taxon>
    </lineage>
</organism>
<dbReference type="GO" id="GO:0005506">
    <property type="term" value="F:iron ion binding"/>
    <property type="evidence" value="ECO:0007669"/>
    <property type="project" value="InterPro"/>
</dbReference>
<dbReference type="Proteomes" id="UP000254425">
    <property type="component" value="Chromosome"/>
</dbReference>
<keyword evidence="5" id="KW-0408">Iron</keyword>
<dbReference type="InterPro" id="IPR017941">
    <property type="entry name" value="Rieske_2Fe-2S"/>
</dbReference>
<dbReference type="EMBL" id="CP031320">
    <property type="protein sequence ID" value="AXK36745.1"/>
    <property type="molecule type" value="Genomic_DNA"/>
</dbReference>
<dbReference type="Gene3D" id="2.102.10.10">
    <property type="entry name" value="Rieske [2Fe-2S] iron-sulphur domain"/>
    <property type="match status" value="1"/>
</dbReference>
<keyword evidence="9" id="KW-1185">Reference proteome</keyword>
<dbReference type="AlphaFoldDB" id="A0A345XYM9"/>
<dbReference type="PROSITE" id="PS51296">
    <property type="entry name" value="RIESKE"/>
    <property type="match status" value="1"/>
</dbReference>
<accession>A0A345XYM9</accession>
<dbReference type="Pfam" id="PF00355">
    <property type="entry name" value="Rieske"/>
    <property type="match status" value="1"/>
</dbReference>
<dbReference type="RefSeq" id="WP_208883877.1">
    <property type="nucleotide sequence ID" value="NZ_CP031320.1"/>
</dbReference>
<evidence type="ECO:0000256" key="1">
    <source>
        <dbReference type="ARBA" id="ARBA00001962"/>
    </source>
</evidence>
<dbReference type="PANTHER" id="PTHR43756:SF5">
    <property type="entry name" value="CHOLINE MONOOXYGENASE, CHLOROPLASTIC"/>
    <property type="match status" value="1"/>
</dbReference>
<dbReference type="InterPro" id="IPR001663">
    <property type="entry name" value="Rng_hydr_dOase-A"/>
</dbReference>
<name>A0A345XYM9_9ACTN</name>
<evidence type="ECO:0000313" key="9">
    <source>
        <dbReference type="Proteomes" id="UP000254425"/>
    </source>
</evidence>
<dbReference type="KEGG" id="sarm:DVA86_33500"/>
<reference evidence="8 9" key="1">
    <citation type="submission" date="2018-07" db="EMBL/GenBank/DDBJ databases">
        <title>Draft genome of the type strain Streptomyces armeniacus ATCC 15676.</title>
        <authorList>
            <person name="Labana P."/>
            <person name="Gosse J.T."/>
            <person name="Boddy C.N."/>
        </authorList>
    </citation>
    <scope>NUCLEOTIDE SEQUENCE [LARGE SCALE GENOMIC DNA]</scope>
    <source>
        <strain evidence="8 9">ATCC 15676</strain>
    </source>
</reference>
<keyword evidence="4" id="KW-0560">Oxidoreductase</keyword>
<dbReference type="GO" id="GO:0016705">
    <property type="term" value="F:oxidoreductase activity, acting on paired donors, with incorporation or reduction of molecular oxygen"/>
    <property type="evidence" value="ECO:0007669"/>
    <property type="project" value="UniProtKB-ARBA"/>
</dbReference>
<evidence type="ECO:0000313" key="8">
    <source>
        <dbReference type="EMBL" id="AXK36745.1"/>
    </source>
</evidence>
<evidence type="ECO:0000256" key="2">
    <source>
        <dbReference type="ARBA" id="ARBA00022714"/>
    </source>
</evidence>
<dbReference type="InterPro" id="IPR015879">
    <property type="entry name" value="Ring_hydroxy_dOase_asu_C_dom"/>
</dbReference>
<dbReference type="GO" id="GO:0051213">
    <property type="term" value="F:dioxygenase activity"/>
    <property type="evidence" value="ECO:0007669"/>
    <property type="project" value="UniProtKB-KW"/>
</dbReference>
<dbReference type="GO" id="GO:0004497">
    <property type="term" value="F:monooxygenase activity"/>
    <property type="evidence" value="ECO:0007669"/>
    <property type="project" value="UniProtKB-ARBA"/>
</dbReference>